<protein>
    <submittedName>
        <fullName evidence="1">SMP-30/gluconolactonase/LRE family protein</fullName>
    </submittedName>
</protein>
<evidence type="ECO:0000313" key="1">
    <source>
        <dbReference type="EMBL" id="UXN58080.1"/>
    </source>
</evidence>
<keyword evidence="1" id="KW-0614">Plasmid</keyword>
<dbReference type="Proteomes" id="UP001061991">
    <property type="component" value="Plasmid p_unnamed2"/>
</dbReference>
<sequence length="320" mass="35373">MTDRYGEGQSLGTEEDFLSSDDEQFASFFPNGARLERIATGFIWAEGPVWINETHELRFSDIPNNRMMSWSQDKGLQVFRQPSQRTNGNTLDRTGAMISCEHGGRCVSRTGKDGSYEVLATHWKGKRLNSPNDVVVKSDGSIWFTDPPYGIISDHEGIRAPSEIGSNQVYRIDPETHLVEVVADDFDRPNGLAFSPNETVLYIADSGRARGHGFGFDDARPHNVRALEVIDGRKLGNSRVVAEIDMVPDGLRVDTEGLLWISAEDGVHCYTPDGKRLGQVLVPEVVANLTFGGPEKSRLFIAATSSIYALETTRRGVQTP</sequence>
<name>A0ACD4CWW7_9HYPH</name>
<organism evidence="1 2">
    <name type="scientific">Phyllobacterium zundukense</name>
    <dbReference type="NCBI Taxonomy" id="1867719"/>
    <lineage>
        <taxon>Bacteria</taxon>
        <taxon>Pseudomonadati</taxon>
        <taxon>Pseudomonadota</taxon>
        <taxon>Alphaproteobacteria</taxon>
        <taxon>Hyphomicrobiales</taxon>
        <taxon>Phyllobacteriaceae</taxon>
        <taxon>Phyllobacterium</taxon>
    </lineage>
</organism>
<gene>
    <name evidence="1" type="ORF">N8E88_07325</name>
</gene>
<evidence type="ECO:0000313" key="2">
    <source>
        <dbReference type="Proteomes" id="UP001061991"/>
    </source>
</evidence>
<keyword evidence="2" id="KW-1185">Reference proteome</keyword>
<geneLocation type="plasmid" evidence="1 2">
    <name>p_unnamed2</name>
</geneLocation>
<dbReference type="EMBL" id="CP104971">
    <property type="protein sequence ID" value="UXN58080.1"/>
    <property type="molecule type" value="Genomic_DNA"/>
</dbReference>
<reference evidence="1" key="1">
    <citation type="submission" date="2022-09" db="EMBL/GenBank/DDBJ databases">
        <title>Interaction between co-microsymbionts with complementary sets of symbiotic genes in legume-rhizobium systems.</title>
        <authorList>
            <person name="Safronova V."/>
            <person name="Sazanova A."/>
            <person name="Afonin A."/>
            <person name="Chirak E."/>
        </authorList>
    </citation>
    <scope>NUCLEOTIDE SEQUENCE</scope>
    <source>
        <strain evidence="1">A18/3m</strain>
    </source>
</reference>
<proteinExistence type="predicted"/>
<accession>A0ACD4CWW7</accession>